<organism evidence="11 12">
    <name type="scientific">Denticeps clupeoides</name>
    <name type="common">denticle herring</name>
    <dbReference type="NCBI Taxonomy" id="299321"/>
    <lineage>
        <taxon>Eukaryota</taxon>
        <taxon>Metazoa</taxon>
        <taxon>Chordata</taxon>
        <taxon>Craniata</taxon>
        <taxon>Vertebrata</taxon>
        <taxon>Euteleostomi</taxon>
        <taxon>Actinopterygii</taxon>
        <taxon>Neopterygii</taxon>
        <taxon>Teleostei</taxon>
        <taxon>Clupei</taxon>
        <taxon>Clupeiformes</taxon>
        <taxon>Denticipitoidei</taxon>
        <taxon>Denticipitidae</taxon>
        <taxon>Denticeps</taxon>
    </lineage>
</organism>
<dbReference type="FunFam" id="3.30.160.60:FF:000145">
    <property type="entry name" value="Zinc finger protein 574"/>
    <property type="match status" value="1"/>
</dbReference>
<dbReference type="InterPro" id="IPR013087">
    <property type="entry name" value="Znf_C2H2_type"/>
</dbReference>
<dbReference type="GeneTree" id="ENSGT00940000160616"/>
<protein>
    <recommendedName>
        <fullName evidence="13">Zinc finger and BTB domain-containing protein 43</fullName>
    </recommendedName>
</protein>
<feature type="region of interest" description="Disordered" evidence="8">
    <location>
        <begin position="279"/>
        <end position="310"/>
    </location>
</feature>
<reference evidence="11" key="3">
    <citation type="submission" date="2025-09" db="UniProtKB">
        <authorList>
            <consortium name="Ensembl"/>
        </authorList>
    </citation>
    <scope>IDENTIFICATION</scope>
</reference>
<accession>A0AAY4EBF3</accession>
<dbReference type="SMART" id="SM00225">
    <property type="entry name" value="BTB"/>
    <property type="match status" value="1"/>
</dbReference>
<evidence type="ECO:0008006" key="13">
    <source>
        <dbReference type="Google" id="ProtNLM"/>
    </source>
</evidence>
<dbReference type="GO" id="GO:0000981">
    <property type="term" value="F:DNA-binding transcription factor activity, RNA polymerase II-specific"/>
    <property type="evidence" value="ECO:0007669"/>
    <property type="project" value="TreeGrafter"/>
</dbReference>
<dbReference type="GO" id="GO:0005634">
    <property type="term" value="C:nucleus"/>
    <property type="evidence" value="ECO:0007669"/>
    <property type="project" value="UniProtKB-SubCell"/>
</dbReference>
<dbReference type="Pfam" id="PF00096">
    <property type="entry name" value="zf-C2H2"/>
    <property type="match status" value="1"/>
</dbReference>
<comment type="subcellular location">
    <subcellularLocation>
        <location evidence="1">Nucleus</location>
    </subcellularLocation>
</comment>
<dbReference type="RefSeq" id="XP_028828809.1">
    <property type="nucleotide sequence ID" value="XM_028972976.1"/>
</dbReference>
<dbReference type="SUPFAM" id="SSF54695">
    <property type="entry name" value="POZ domain"/>
    <property type="match status" value="1"/>
</dbReference>
<dbReference type="AlphaFoldDB" id="A0AAY4EBF3"/>
<evidence type="ECO:0000259" key="10">
    <source>
        <dbReference type="PROSITE" id="PS50157"/>
    </source>
</evidence>
<dbReference type="InterPro" id="IPR050457">
    <property type="entry name" value="ZnFinger_BTB_dom_contain"/>
</dbReference>
<feature type="domain" description="C2H2-type" evidence="10">
    <location>
        <begin position="393"/>
        <end position="419"/>
    </location>
</feature>
<dbReference type="PANTHER" id="PTHR46105">
    <property type="entry name" value="AGAP004733-PA"/>
    <property type="match status" value="1"/>
</dbReference>
<dbReference type="Gene3D" id="3.30.160.60">
    <property type="entry name" value="Classic Zinc Finger"/>
    <property type="match status" value="3"/>
</dbReference>
<dbReference type="Proteomes" id="UP000694580">
    <property type="component" value="Chromosome 3"/>
</dbReference>
<keyword evidence="4 7" id="KW-0863">Zinc-finger</keyword>
<feature type="domain" description="BTB" evidence="9">
    <location>
        <begin position="33"/>
        <end position="97"/>
    </location>
</feature>
<dbReference type="GO" id="GO:0000978">
    <property type="term" value="F:RNA polymerase II cis-regulatory region sequence-specific DNA binding"/>
    <property type="evidence" value="ECO:0007669"/>
    <property type="project" value="TreeGrafter"/>
</dbReference>
<feature type="compositionally biased region" description="Polar residues" evidence="8">
    <location>
        <begin position="282"/>
        <end position="292"/>
    </location>
</feature>
<sequence>MESESKAFRVEFPDFSCSILQKLNQQRQRGQLCDIIVSIGGHQYRAHRAVLAASSPYFCDQVLLKNSARVVLPDVMHPCVFERLLQSCYTGALTLPAGEVVAFLTAASFLQMWHVVDKCTELLEEGGVQCGGALTHKISSVAGTGLADQHMSPDDDSYHGEGAGEDTSSDALEGNGAFVRTPGHRDSGEIEQLLEESFSPPGLDLGGQTAACCSPPIEREVSGSEDGDTDHEFHYTKPAYVQPSIMGHRKWVQVKAERPTRADCSGLFGVETASMDSEHLSLSKSQGTSSTHSVEDRAEEKLVSKLDESLNGDRTYEDPFDFYGTSMEGFSNDKTASPMMTKDDLVGGASSGGAAASGTGGGGGEGEDGPEAGSDLQEETSHSGFTSVVYKLYTCQCGKSFSHKSQRNRHMSMHLGLRPYSCSICGKSFKMKHHLVGHMKIHTGIKPYECSLCSKRFMWRDSFNRHTSSCTKAHQAKRAAAEQPTQIC</sequence>
<keyword evidence="2" id="KW-0479">Metal-binding</keyword>
<feature type="compositionally biased region" description="Basic and acidic residues" evidence="8">
    <location>
        <begin position="293"/>
        <end position="308"/>
    </location>
</feature>
<evidence type="ECO:0000256" key="8">
    <source>
        <dbReference type="SAM" id="MobiDB-lite"/>
    </source>
</evidence>
<evidence type="ECO:0000259" key="9">
    <source>
        <dbReference type="PROSITE" id="PS50097"/>
    </source>
</evidence>
<keyword evidence="3" id="KW-0677">Repeat</keyword>
<keyword evidence="5" id="KW-0862">Zinc</keyword>
<dbReference type="GeneID" id="114786124"/>
<feature type="region of interest" description="Disordered" evidence="8">
    <location>
        <begin position="145"/>
        <end position="184"/>
    </location>
</feature>
<dbReference type="Ensembl" id="ENSDCDT00010065539.1">
    <property type="protein sequence ID" value="ENSDCDP00010054947.1"/>
    <property type="gene ID" value="ENSDCDG00010031618.1"/>
</dbReference>
<dbReference type="InterPro" id="IPR011333">
    <property type="entry name" value="SKP1/BTB/POZ_sf"/>
</dbReference>
<evidence type="ECO:0000256" key="2">
    <source>
        <dbReference type="ARBA" id="ARBA00022723"/>
    </source>
</evidence>
<dbReference type="RefSeq" id="XP_028828808.1">
    <property type="nucleotide sequence ID" value="XM_028972975.1"/>
</dbReference>
<keyword evidence="6" id="KW-0539">Nucleus</keyword>
<name>A0AAY4EBF3_9TELE</name>
<dbReference type="PANTHER" id="PTHR46105:SF15">
    <property type="entry name" value="ZINC FINGER AND BTB DOMAIN-CONTAINING PROTEIN 43"/>
    <property type="match status" value="1"/>
</dbReference>
<evidence type="ECO:0000313" key="11">
    <source>
        <dbReference type="Ensembl" id="ENSDCDP00010054947.1"/>
    </source>
</evidence>
<keyword evidence="12" id="KW-1185">Reference proteome</keyword>
<proteinExistence type="predicted"/>
<reference evidence="11" key="2">
    <citation type="submission" date="2025-08" db="UniProtKB">
        <authorList>
            <consortium name="Ensembl"/>
        </authorList>
    </citation>
    <scope>IDENTIFICATION</scope>
</reference>
<feature type="domain" description="C2H2-type" evidence="10">
    <location>
        <begin position="420"/>
        <end position="447"/>
    </location>
</feature>
<gene>
    <name evidence="11" type="primary">ZBTB43</name>
</gene>
<dbReference type="SUPFAM" id="SSF57667">
    <property type="entry name" value="beta-beta-alpha zinc fingers"/>
    <property type="match status" value="2"/>
</dbReference>
<feature type="domain" description="C2H2-type" evidence="10">
    <location>
        <begin position="448"/>
        <end position="479"/>
    </location>
</feature>
<dbReference type="GO" id="GO:0008270">
    <property type="term" value="F:zinc ion binding"/>
    <property type="evidence" value="ECO:0007669"/>
    <property type="project" value="UniProtKB-KW"/>
</dbReference>
<dbReference type="Gene3D" id="3.30.710.10">
    <property type="entry name" value="Potassium Channel Kv1.1, Chain A"/>
    <property type="match status" value="1"/>
</dbReference>
<reference evidence="11 12" key="1">
    <citation type="submission" date="2020-06" db="EMBL/GenBank/DDBJ databases">
        <authorList>
            <consortium name="Wellcome Sanger Institute Data Sharing"/>
        </authorList>
    </citation>
    <scope>NUCLEOTIDE SEQUENCE [LARGE SCALE GENOMIC DNA]</scope>
</reference>
<evidence type="ECO:0000256" key="4">
    <source>
        <dbReference type="ARBA" id="ARBA00022771"/>
    </source>
</evidence>
<dbReference type="SMART" id="SM00355">
    <property type="entry name" value="ZnF_C2H2"/>
    <property type="match status" value="3"/>
</dbReference>
<dbReference type="Pfam" id="PF00651">
    <property type="entry name" value="BTB"/>
    <property type="match status" value="1"/>
</dbReference>
<evidence type="ECO:0000256" key="5">
    <source>
        <dbReference type="ARBA" id="ARBA00022833"/>
    </source>
</evidence>
<dbReference type="InterPro" id="IPR036236">
    <property type="entry name" value="Znf_C2H2_sf"/>
</dbReference>
<feature type="region of interest" description="Disordered" evidence="8">
    <location>
        <begin position="331"/>
        <end position="380"/>
    </location>
</feature>
<evidence type="ECO:0000256" key="7">
    <source>
        <dbReference type="PROSITE-ProRule" id="PRU00042"/>
    </source>
</evidence>
<dbReference type="PROSITE" id="PS50097">
    <property type="entry name" value="BTB"/>
    <property type="match status" value="1"/>
</dbReference>
<evidence type="ECO:0000256" key="3">
    <source>
        <dbReference type="ARBA" id="ARBA00022737"/>
    </source>
</evidence>
<dbReference type="PROSITE" id="PS00028">
    <property type="entry name" value="ZINC_FINGER_C2H2_1"/>
    <property type="match status" value="1"/>
</dbReference>
<evidence type="ECO:0000313" key="12">
    <source>
        <dbReference type="Proteomes" id="UP000694580"/>
    </source>
</evidence>
<dbReference type="PROSITE" id="PS50157">
    <property type="entry name" value="ZINC_FINGER_C2H2_2"/>
    <property type="match status" value="3"/>
</dbReference>
<evidence type="ECO:0000256" key="6">
    <source>
        <dbReference type="ARBA" id="ARBA00023242"/>
    </source>
</evidence>
<dbReference type="InterPro" id="IPR000210">
    <property type="entry name" value="BTB/POZ_dom"/>
</dbReference>
<evidence type="ECO:0000256" key="1">
    <source>
        <dbReference type="ARBA" id="ARBA00004123"/>
    </source>
</evidence>